<dbReference type="Proteomes" id="UP000800096">
    <property type="component" value="Unassembled WGS sequence"/>
</dbReference>
<evidence type="ECO:0000313" key="3">
    <source>
        <dbReference type="EMBL" id="KAF1912630.1"/>
    </source>
</evidence>
<sequence length="161" mass="17678">MKTVLDFLSAALAQLVASTGTPLLQFDPNTTKDCAEWHNVADGEETCDYVRKLYGITPAEFHKWNPSVDLDCTPQYDWQSYCIVAQKKLDSVKITASSSTRVSTTTSAATLASALDNNISFPNERSLSLAPRRCKSGCQNCLRSQATNKYHRSAKPPLIAS</sequence>
<name>A0A6A5QCN6_AMPQU</name>
<organism evidence="3 4">
    <name type="scientific">Ampelomyces quisqualis</name>
    <name type="common">Powdery mildew agent</name>
    <dbReference type="NCBI Taxonomy" id="50730"/>
    <lineage>
        <taxon>Eukaryota</taxon>
        <taxon>Fungi</taxon>
        <taxon>Dikarya</taxon>
        <taxon>Ascomycota</taxon>
        <taxon>Pezizomycotina</taxon>
        <taxon>Dothideomycetes</taxon>
        <taxon>Pleosporomycetidae</taxon>
        <taxon>Pleosporales</taxon>
        <taxon>Pleosporineae</taxon>
        <taxon>Phaeosphaeriaceae</taxon>
        <taxon>Ampelomyces</taxon>
    </lineage>
</organism>
<protein>
    <recommendedName>
        <fullName evidence="2">LysM domain-containing protein</fullName>
    </recommendedName>
</protein>
<proteinExistence type="predicted"/>
<dbReference type="AlphaFoldDB" id="A0A6A5QCN6"/>
<reference evidence="3" key="1">
    <citation type="journal article" date="2020" name="Stud. Mycol.">
        <title>101 Dothideomycetes genomes: a test case for predicting lifestyles and emergence of pathogens.</title>
        <authorList>
            <person name="Haridas S."/>
            <person name="Albert R."/>
            <person name="Binder M."/>
            <person name="Bloem J."/>
            <person name="Labutti K."/>
            <person name="Salamov A."/>
            <person name="Andreopoulos B."/>
            <person name="Baker S."/>
            <person name="Barry K."/>
            <person name="Bills G."/>
            <person name="Bluhm B."/>
            <person name="Cannon C."/>
            <person name="Castanera R."/>
            <person name="Culley D."/>
            <person name="Daum C."/>
            <person name="Ezra D."/>
            <person name="Gonzalez J."/>
            <person name="Henrissat B."/>
            <person name="Kuo A."/>
            <person name="Liang C."/>
            <person name="Lipzen A."/>
            <person name="Lutzoni F."/>
            <person name="Magnuson J."/>
            <person name="Mondo S."/>
            <person name="Nolan M."/>
            <person name="Ohm R."/>
            <person name="Pangilinan J."/>
            <person name="Park H.-J."/>
            <person name="Ramirez L."/>
            <person name="Alfaro M."/>
            <person name="Sun H."/>
            <person name="Tritt A."/>
            <person name="Yoshinaga Y."/>
            <person name="Zwiers L.-H."/>
            <person name="Turgeon B."/>
            <person name="Goodwin S."/>
            <person name="Spatafora J."/>
            <person name="Crous P."/>
            <person name="Grigoriev I."/>
        </authorList>
    </citation>
    <scope>NUCLEOTIDE SEQUENCE</scope>
    <source>
        <strain evidence="3">HMLAC05119</strain>
    </source>
</reference>
<evidence type="ECO:0000313" key="4">
    <source>
        <dbReference type="Proteomes" id="UP000800096"/>
    </source>
</evidence>
<dbReference type="InterPro" id="IPR018392">
    <property type="entry name" value="LysM"/>
</dbReference>
<feature type="chain" id="PRO_5025430468" description="LysM domain-containing protein" evidence="1">
    <location>
        <begin position="19"/>
        <end position="161"/>
    </location>
</feature>
<keyword evidence="1" id="KW-0732">Signal</keyword>
<gene>
    <name evidence="3" type="ORF">BDU57DRAFT_372903</name>
</gene>
<dbReference type="Gene3D" id="3.10.350.10">
    <property type="entry name" value="LysM domain"/>
    <property type="match status" value="1"/>
</dbReference>
<dbReference type="CDD" id="cd00118">
    <property type="entry name" value="LysM"/>
    <property type="match status" value="1"/>
</dbReference>
<dbReference type="OrthoDB" id="2019572at2759"/>
<dbReference type="EMBL" id="ML979140">
    <property type="protein sequence ID" value="KAF1912630.1"/>
    <property type="molecule type" value="Genomic_DNA"/>
</dbReference>
<evidence type="ECO:0000259" key="2">
    <source>
        <dbReference type="PROSITE" id="PS51782"/>
    </source>
</evidence>
<evidence type="ECO:0000256" key="1">
    <source>
        <dbReference type="SAM" id="SignalP"/>
    </source>
</evidence>
<dbReference type="InterPro" id="IPR036779">
    <property type="entry name" value="LysM_dom_sf"/>
</dbReference>
<dbReference type="PROSITE" id="PS51782">
    <property type="entry name" value="LYSM"/>
    <property type="match status" value="1"/>
</dbReference>
<accession>A0A6A5QCN6</accession>
<keyword evidence="4" id="KW-1185">Reference proteome</keyword>
<feature type="domain" description="LysM" evidence="2">
    <location>
        <begin position="36"/>
        <end position="83"/>
    </location>
</feature>
<feature type="signal peptide" evidence="1">
    <location>
        <begin position="1"/>
        <end position="18"/>
    </location>
</feature>